<feature type="compositionally biased region" description="Basic and acidic residues" evidence="1">
    <location>
        <begin position="373"/>
        <end position="382"/>
    </location>
</feature>
<feature type="compositionally biased region" description="Basic and acidic residues" evidence="1">
    <location>
        <begin position="326"/>
        <end position="338"/>
    </location>
</feature>
<feature type="compositionally biased region" description="Basic and acidic residues" evidence="1">
    <location>
        <begin position="858"/>
        <end position="868"/>
    </location>
</feature>
<feature type="compositionally biased region" description="Basic and acidic residues" evidence="1">
    <location>
        <begin position="490"/>
        <end position="500"/>
    </location>
</feature>
<feature type="compositionally biased region" description="Basic and acidic residues" evidence="1">
    <location>
        <begin position="696"/>
        <end position="705"/>
    </location>
</feature>
<feature type="compositionally biased region" description="Basic and acidic residues" evidence="1">
    <location>
        <begin position="776"/>
        <end position="791"/>
    </location>
</feature>
<feature type="compositionally biased region" description="Basic and acidic residues" evidence="1">
    <location>
        <begin position="899"/>
        <end position="908"/>
    </location>
</feature>
<feature type="compositionally biased region" description="Polar residues" evidence="1">
    <location>
        <begin position="617"/>
        <end position="631"/>
    </location>
</feature>
<accession>A0ABP0WYT9</accession>
<feature type="compositionally biased region" description="Basic residues" evidence="1">
    <location>
        <begin position="1019"/>
        <end position="1031"/>
    </location>
</feature>
<feature type="compositionally biased region" description="Polar residues" evidence="1">
    <location>
        <begin position="363"/>
        <end position="372"/>
    </location>
</feature>
<keyword evidence="3" id="KW-1185">Reference proteome</keyword>
<reference evidence="2" key="1">
    <citation type="submission" date="2024-02" db="EMBL/GenBank/DDBJ databases">
        <authorList>
            <consortium name="ELIXIR-Norway"/>
            <consortium name="Elixir Norway"/>
        </authorList>
    </citation>
    <scope>NUCLEOTIDE SEQUENCE</scope>
</reference>
<name>A0ABP0WYT9_9BRYO</name>
<dbReference type="Proteomes" id="UP001497444">
    <property type="component" value="Chromosome 3"/>
</dbReference>
<feature type="compositionally biased region" description="Polar residues" evidence="1">
    <location>
        <begin position="227"/>
        <end position="240"/>
    </location>
</feature>
<proteinExistence type="predicted"/>
<feature type="compositionally biased region" description="Polar residues" evidence="1">
    <location>
        <begin position="662"/>
        <end position="673"/>
    </location>
</feature>
<feature type="compositionally biased region" description="Polar residues" evidence="1">
    <location>
        <begin position="747"/>
        <end position="759"/>
    </location>
</feature>
<sequence length="1269" mass="142468">MNTELNELRFKRPKADLNGLRSEHMQEAELKSGASLPFFPDQDSVSRRLKTVTKPQQMLNHGQTNDLHEANLNQQCAELSQPAGPRRTFQRTVREGLGEKSDYKAFEVKDNAAAAAAAAEVTGVSGRKYVSSEIREESPSQKSELSLVLERWPSSPHRPGMVQGLSATTSTRNIKIGSDEHESEAAANQATVLIRNENIGPDEHRVNQFVGSRRSSNIVPTEPQPWSGAQVSVSRRNSNIGPEEPKPNSRPEMTPEIQIRGSRRNVQNGFHEPDFEASGSRISYARSHNKSHMVEIPEIQAMIASRRNSRNGSDEHKTEALGSKRSPYDRLDESRRPESPQTQVRVSRRNSRNEYDEVAETSVLGSKGSSNARLHESNRPESNETQSIRSRRNSTNGSHEPESHANVRLNQSNRPESPETQAIDSRRNLRNEFGELETQVSRSRTSPHERVDGSSRPKTPEIQASRRNSRTAGFEELEAQASKSRRSPHARLDEYTRSENVKIQAPRSDTGNGYDAFGAQVSGSKRSSYVRFDESSRLESPEFPMSRRSTRNGIDDLGAQASRSRRSSHARLEESSKPVVPEAHVTWSRKNSRNATYDEPETQASGWSRRSSYAGHNGSSRHQSPEIQGSRRNSRNGSDELETEASKSRRNLYDKLDDGSSRHQSPKIQTLRRNSGKEFEESGAQGLGSRKSSYGRLEESSKYHSPEIQASRKNSRSGFDEVQAHGLESRRSSYARLDESNRAKSPEIQTSRRNSQNTFDEVEARGLRSRSSSHSPVDEFNRFEVPEEKATRSRRNSRNGHDGLEAQVFSRRGSYTTLDASGRHVSPEIIQASRSNVSNEFDEPESHGLGSRRNSYPRLDEESSRLQHPEIQASRRNSKHQFDEQGTQTSRSRRSSNAKTHESSRAESPEIQASRRNSRNRFDETQASGGSRRDPYTGFDDLNRPPEIQMTGPKSPRRHSKIRHDEDESQASVLRKNSYTRSDESRPETGEIQLSGSRRNSRSGFRDLENHGTATGLRKNLKSGHNGHRLAAKSQKFSSRSARNFSEAQQATVNENQRSSSSDTAQEHCIMVCRHSHKDHGLCKSISIETHNEAFKPLYLQPTHKCNEVRMNLTETSECNCICLPSNNGKQHQRSNKSQAQAPIADCERQLSNRRGSKQTVERESNADCSQCFNAEIRVELIPIEPGTNVTSGDDHESRQQQQPPMMIIDSSLRPSGSSNKSCCKAPRVLVWPCCSEFHHDGNGDTHATLSIGLEFEGCTEHAESKKLD</sequence>
<gene>
    <name evidence="2" type="ORF">CSSPJE1EN1_LOCUS15985</name>
</gene>
<feature type="compositionally biased region" description="Basic and acidic residues" evidence="1">
    <location>
        <begin position="718"/>
        <end position="745"/>
    </location>
</feature>
<feature type="compositionally biased region" description="Polar residues" evidence="1">
    <location>
        <begin position="602"/>
        <end position="611"/>
    </location>
</feature>
<feature type="compositionally biased region" description="Polar residues" evidence="1">
    <location>
        <begin position="383"/>
        <end position="398"/>
    </location>
</feature>
<dbReference type="EMBL" id="OZ020098">
    <property type="protein sequence ID" value="CAK9270507.1"/>
    <property type="molecule type" value="Genomic_DNA"/>
</dbReference>
<feature type="compositionally biased region" description="Polar residues" evidence="1">
    <location>
        <begin position="408"/>
        <end position="423"/>
    </location>
</feature>
<organism evidence="2 3">
    <name type="scientific">Sphagnum jensenii</name>
    <dbReference type="NCBI Taxonomy" id="128206"/>
    <lineage>
        <taxon>Eukaryota</taxon>
        <taxon>Viridiplantae</taxon>
        <taxon>Streptophyta</taxon>
        <taxon>Embryophyta</taxon>
        <taxon>Bryophyta</taxon>
        <taxon>Sphagnophytina</taxon>
        <taxon>Sphagnopsida</taxon>
        <taxon>Sphagnales</taxon>
        <taxon>Sphagnaceae</taxon>
        <taxon>Sphagnum</taxon>
    </lineage>
</organism>
<feature type="compositionally biased region" description="Basic and acidic residues" evidence="1">
    <location>
        <begin position="531"/>
        <end position="540"/>
    </location>
</feature>
<feature type="compositionally biased region" description="Basic and acidic residues" evidence="1">
    <location>
        <begin position="424"/>
        <end position="433"/>
    </location>
</feature>
<feature type="compositionally biased region" description="Basic and acidic residues" evidence="1">
    <location>
        <begin position="446"/>
        <end position="459"/>
    </location>
</feature>
<feature type="region of interest" description="Disordered" evidence="1">
    <location>
        <begin position="306"/>
        <end position="1062"/>
    </location>
</feature>
<evidence type="ECO:0000313" key="2">
    <source>
        <dbReference type="EMBL" id="CAK9270507.1"/>
    </source>
</evidence>
<feature type="region of interest" description="Disordered" evidence="1">
    <location>
        <begin position="213"/>
        <end position="281"/>
    </location>
</feature>
<evidence type="ECO:0000313" key="3">
    <source>
        <dbReference type="Proteomes" id="UP001497444"/>
    </source>
</evidence>
<feature type="compositionally biased region" description="Polar residues" evidence="1">
    <location>
        <begin position="1035"/>
        <end position="1062"/>
    </location>
</feature>
<evidence type="ECO:0000256" key="1">
    <source>
        <dbReference type="SAM" id="MobiDB-lite"/>
    </source>
</evidence>
<protein>
    <submittedName>
        <fullName evidence="2">Uncharacterized protein</fullName>
    </submittedName>
</protein>
<feature type="compositionally biased region" description="Basic and acidic residues" evidence="1">
    <location>
        <begin position="644"/>
        <end position="661"/>
    </location>
</feature>
<feature type="compositionally biased region" description="Polar residues" evidence="1">
    <location>
        <begin position="970"/>
        <end position="980"/>
    </location>
</feature>